<dbReference type="PROSITE" id="PS00377">
    <property type="entry name" value="ADOMET_SYNTHASE_2"/>
    <property type="match status" value="1"/>
</dbReference>
<keyword evidence="12" id="KW-0630">Potassium</keyword>
<feature type="non-terminal residue" evidence="14">
    <location>
        <position position="1"/>
    </location>
</feature>
<comment type="pathway">
    <text evidence="3">Amino-acid biosynthesis; S-adenosyl-L-methionine biosynthesis; S-adenosyl-L-methionine from L-methionine: step 1/1.</text>
</comment>
<dbReference type="PANTHER" id="PTHR11964">
    <property type="entry name" value="S-ADENOSYLMETHIONINE SYNTHETASE"/>
    <property type="match status" value="1"/>
</dbReference>
<keyword evidence="8" id="KW-0479">Metal-binding</keyword>
<dbReference type="GO" id="GO:0006730">
    <property type="term" value="P:one-carbon metabolic process"/>
    <property type="evidence" value="ECO:0007669"/>
    <property type="project" value="UniProtKB-KW"/>
</dbReference>
<proteinExistence type="inferred from homology"/>
<dbReference type="InterPro" id="IPR022631">
    <property type="entry name" value="ADOMET_SYNTHASE_CS"/>
</dbReference>
<sequence length="151" mass="16509">GLTGRKIIIDTYGGWGAHGGGAFSGKDSTKVDRSAAYAARWAAKSLVHAGLCQRCLVQVSYAIGVVQPLSLFVDSYGSAMPGLTDEDLCDIVKRNFDFRPGCIQRDLELKKPQFQKLAAYGHFGRDDLMPAWEVVKDLEDEVAEAKKKLSK</sequence>
<dbReference type="InterPro" id="IPR002133">
    <property type="entry name" value="S-AdoMet_synthetase"/>
</dbReference>
<dbReference type="GO" id="GO:0006556">
    <property type="term" value="P:S-adenosylmethionine biosynthetic process"/>
    <property type="evidence" value="ECO:0007669"/>
    <property type="project" value="UniProtKB-UniPathway"/>
</dbReference>
<evidence type="ECO:0000256" key="4">
    <source>
        <dbReference type="ARBA" id="ARBA00009685"/>
    </source>
</evidence>
<dbReference type="EC" id="2.5.1.6" evidence="5"/>
<name>A0A7J6R034_PEROL</name>
<gene>
    <name evidence="14" type="ORF">FOZ63_003133</name>
</gene>
<keyword evidence="9" id="KW-0547">Nucleotide-binding</keyword>
<accession>A0A7J6R034</accession>
<keyword evidence="6" id="KW-0554">One-carbon metabolism</keyword>
<dbReference type="UniPathway" id="UPA00315">
    <property type="reaction ID" value="UER00080"/>
</dbReference>
<dbReference type="AlphaFoldDB" id="A0A7J6R034"/>
<dbReference type="SUPFAM" id="SSF55973">
    <property type="entry name" value="S-adenosylmethionine synthetase"/>
    <property type="match status" value="1"/>
</dbReference>
<keyword evidence="7" id="KW-0808">Transferase</keyword>
<comment type="cofactor">
    <cofactor evidence="2">
        <name>K(+)</name>
        <dbReference type="ChEBI" id="CHEBI:29103"/>
    </cofactor>
</comment>
<dbReference type="Pfam" id="PF02773">
    <property type="entry name" value="S-AdoMet_synt_C"/>
    <property type="match status" value="1"/>
</dbReference>
<dbReference type="FunFam" id="3.30.300.10:FF:000004">
    <property type="entry name" value="S-adenosylmethionine synthase"/>
    <property type="match status" value="1"/>
</dbReference>
<reference evidence="14 15" key="1">
    <citation type="submission" date="2020-04" db="EMBL/GenBank/DDBJ databases">
        <title>Perkinsus olseni comparative genomics.</title>
        <authorList>
            <person name="Bogema D.R."/>
        </authorList>
    </citation>
    <scope>NUCLEOTIDE SEQUENCE [LARGE SCALE GENOMIC DNA]</scope>
    <source>
        <strain evidence="14 15">ATCC PRA-207</strain>
    </source>
</reference>
<dbReference type="GO" id="GO:0046872">
    <property type="term" value="F:metal ion binding"/>
    <property type="evidence" value="ECO:0007669"/>
    <property type="project" value="UniProtKB-KW"/>
</dbReference>
<comment type="cofactor">
    <cofactor evidence="1">
        <name>Mg(2+)</name>
        <dbReference type="ChEBI" id="CHEBI:18420"/>
    </cofactor>
</comment>
<dbReference type="InterPro" id="IPR022630">
    <property type="entry name" value="S-AdoMet_synt_C"/>
</dbReference>
<feature type="domain" description="S-adenosylmethionine synthetase C-terminal" evidence="13">
    <location>
        <begin position="1"/>
        <end position="133"/>
    </location>
</feature>
<evidence type="ECO:0000259" key="13">
    <source>
        <dbReference type="Pfam" id="PF02773"/>
    </source>
</evidence>
<evidence type="ECO:0000256" key="11">
    <source>
        <dbReference type="ARBA" id="ARBA00022842"/>
    </source>
</evidence>
<evidence type="ECO:0000313" key="15">
    <source>
        <dbReference type="Proteomes" id="UP000553632"/>
    </source>
</evidence>
<evidence type="ECO:0000256" key="9">
    <source>
        <dbReference type="ARBA" id="ARBA00022741"/>
    </source>
</evidence>
<evidence type="ECO:0000256" key="6">
    <source>
        <dbReference type="ARBA" id="ARBA00022563"/>
    </source>
</evidence>
<evidence type="ECO:0000256" key="8">
    <source>
        <dbReference type="ARBA" id="ARBA00022723"/>
    </source>
</evidence>
<evidence type="ECO:0000256" key="7">
    <source>
        <dbReference type="ARBA" id="ARBA00022679"/>
    </source>
</evidence>
<keyword evidence="10" id="KW-0067">ATP-binding</keyword>
<evidence type="ECO:0000313" key="14">
    <source>
        <dbReference type="EMBL" id="KAF4714055.1"/>
    </source>
</evidence>
<keyword evidence="11" id="KW-0460">Magnesium</keyword>
<protein>
    <recommendedName>
        <fullName evidence="5">methionine adenosyltransferase</fullName>
        <ecNumber evidence="5">2.5.1.6</ecNumber>
    </recommendedName>
</protein>
<comment type="similarity">
    <text evidence="4">Belongs to the AdoMet synthase family.</text>
</comment>
<dbReference type="InterPro" id="IPR022636">
    <property type="entry name" value="S-AdoMet_synthetase_sfam"/>
</dbReference>
<keyword evidence="15" id="KW-1185">Reference proteome</keyword>
<evidence type="ECO:0000256" key="5">
    <source>
        <dbReference type="ARBA" id="ARBA00012828"/>
    </source>
</evidence>
<evidence type="ECO:0000256" key="3">
    <source>
        <dbReference type="ARBA" id="ARBA00005224"/>
    </source>
</evidence>
<evidence type="ECO:0000256" key="10">
    <source>
        <dbReference type="ARBA" id="ARBA00022840"/>
    </source>
</evidence>
<dbReference type="GO" id="GO:0005524">
    <property type="term" value="F:ATP binding"/>
    <property type="evidence" value="ECO:0007669"/>
    <property type="project" value="UniProtKB-KW"/>
</dbReference>
<comment type="caution">
    <text evidence="14">The sequence shown here is derived from an EMBL/GenBank/DDBJ whole genome shotgun (WGS) entry which is preliminary data.</text>
</comment>
<evidence type="ECO:0000256" key="12">
    <source>
        <dbReference type="ARBA" id="ARBA00022958"/>
    </source>
</evidence>
<dbReference type="Gene3D" id="3.30.300.10">
    <property type="match status" value="1"/>
</dbReference>
<dbReference type="GO" id="GO:0004478">
    <property type="term" value="F:methionine adenosyltransferase activity"/>
    <property type="evidence" value="ECO:0007669"/>
    <property type="project" value="UniProtKB-EC"/>
</dbReference>
<dbReference type="EMBL" id="JABANO010029126">
    <property type="protein sequence ID" value="KAF4714055.1"/>
    <property type="molecule type" value="Genomic_DNA"/>
</dbReference>
<evidence type="ECO:0000256" key="2">
    <source>
        <dbReference type="ARBA" id="ARBA00001958"/>
    </source>
</evidence>
<organism evidence="14 15">
    <name type="scientific">Perkinsus olseni</name>
    <name type="common">Perkinsus atlanticus</name>
    <dbReference type="NCBI Taxonomy" id="32597"/>
    <lineage>
        <taxon>Eukaryota</taxon>
        <taxon>Sar</taxon>
        <taxon>Alveolata</taxon>
        <taxon>Perkinsozoa</taxon>
        <taxon>Perkinsea</taxon>
        <taxon>Perkinsida</taxon>
        <taxon>Perkinsidae</taxon>
        <taxon>Perkinsus</taxon>
    </lineage>
</organism>
<evidence type="ECO:0000256" key="1">
    <source>
        <dbReference type="ARBA" id="ARBA00001946"/>
    </source>
</evidence>
<dbReference type="Proteomes" id="UP000553632">
    <property type="component" value="Unassembled WGS sequence"/>
</dbReference>